<dbReference type="PANTHER" id="PTHR45950">
    <property type="entry name" value="HOMEOBOX-LEUCINE ZIPPER PROTEIN ATHB-14"/>
    <property type="match status" value="1"/>
</dbReference>
<dbReference type="EMBL" id="JACGCM010002788">
    <property type="protein sequence ID" value="KAF6135325.1"/>
    <property type="molecule type" value="Genomic_DNA"/>
</dbReference>
<evidence type="ECO:0000256" key="1">
    <source>
        <dbReference type="ARBA" id="ARBA00005593"/>
    </source>
</evidence>
<dbReference type="PANTHER" id="PTHR45950:SF10">
    <property type="entry name" value="HOMEOBOX-LEUCINE ZIPPER PROTEIN REVOLUTA"/>
    <property type="match status" value="1"/>
</dbReference>
<evidence type="ECO:0000313" key="3">
    <source>
        <dbReference type="Proteomes" id="UP000541444"/>
    </source>
</evidence>
<dbReference type="InterPro" id="IPR036188">
    <property type="entry name" value="FAD/NAD-bd_sf"/>
</dbReference>
<dbReference type="Proteomes" id="UP000541444">
    <property type="component" value="Unassembled WGS sequence"/>
</dbReference>
<dbReference type="OrthoDB" id="1742135at2759"/>
<dbReference type="Gene3D" id="3.50.50.60">
    <property type="entry name" value="FAD/NAD(P)-binding domain"/>
    <property type="match status" value="1"/>
</dbReference>
<comment type="caution">
    <text evidence="2">The sequence shown here is derived from an EMBL/GenBank/DDBJ whole genome shotgun (WGS) entry which is preliminary data.</text>
</comment>
<dbReference type="InterPro" id="IPR018203">
    <property type="entry name" value="GDP_dissociation_inhibitor"/>
</dbReference>
<accession>A0A7J7KY68</accession>
<dbReference type="InterPro" id="IPR044830">
    <property type="entry name" value="HD-Zip_III"/>
</dbReference>
<gene>
    <name evidence="2" type="ORF">GIB67_027199</name>
</gene>
<protein>
    <submittedName>
        <fullName evidence="2">Uncharacterized protein</fullName>
    </submittedName>
</protein>
<organism evidence="2 3">
    <name type="scientific">Kingdonia uniflora</name>
    <dbReference type="NCBI Taxonomy" id="39325"/>
    <lineage>
        <taxon>Eukaryota</taxon>
        <taxon>Viridiplantae</taxon>
        <taxon>Streptophyta</taxon>
        <taxon>Embryophyta</taxon>
        <taxon>Tracheophyta</taxon>
        <taxon>Spermatophyta</taxon>
        <taxon>Magnoliopsida</taxon>
        <taxon>Ranunculales</taxon>
        <taxon>Circaeasteraceae</taxon>
        <taxon>Kingdonia</taxon>
    </lineage>
</organism>
<sequence>MCWLISSSYISCKGPYDGGGSIIHIVDHLDLEALHHIRQEAQETSGEMVCSMGRQPAFLKTFSQRLSRGFNDVVTGFNDDGWSLINCDGAEDVITTIIFKNMSTGVNLTNLIPFPGGILCVKASLLLQDYREKDPEVIVLDPPDAIQHVHNRQSMLQDVADLNLSESYGNSANTFLNTELILMADLKLNHNYILHLEQLSISSYEATTHFESTVQDVLTMYRKITGKEYASTNQVAKKQMPVYQLSSKILCRVIDVQLKVEADMDKVFAQVTLLLESNV</sequence>
<keyword evidence="3" id="KW-1185">Reference proteome</keyword>
<comment type="similarity">
    <text evidence="1">Belongs to the Rab GDI family.</text>
</comment>
<dbReference type="GO" id="GO:0005092">
    <property type="term" value="F:GDP-dissociation inhibitor activity"/>
    <property type="evidence" value="ECO:0007669"/>
    <property type="project" value="InterPro"/>
</dbReference>
<reference evidence="2 3" key="1">
    <citation type="journal article" date="2020" name="IScience">
        <title>Genome Sequencing of the Endangered Kingdonia uniflora (Circaeasteraceae, Ranunculales) Reveals Potential Mechanisms of Evolutionary Specialization.</title>
        <authorList>
            <person name="Sun Y."/>
            <person name="Deng T."/>
            <person name="Zhang A."/>
            <person name="Moore M.J."/>
            <person name="Landis J.B."/>
            <person name="Lin N."/>
            <person name="Zhang H."/>
            <person name="Zhang X."/>
            <person name="Huang J."/>
            <person name="Zhang X."/>
            <person name="Sun H."/>
            <person name="Wang H."/>
        </authorList>
    </citation>
    <scope>NUCLEOTIDE SEQUENCE [LARGE SCALE GENOMIC DNA]</scope>
    <source>
        <strain evidence="2">TB1705</strain>
        <tissue evidence="2">Leaf</tissue>
    </source>
</reference>
<evidence type="ECO:0000313" key="2">
    <source>
        <dbReference type="EMBL" id="KAF6135325.1"/>
    </source>
</evidence>
<dbReference type="GO" id="GO:0007264">
    <property type="term" value="P:small GTPase-mediated signal transduction"/>
    <property type="evidence" value="ECO:0007669"/>
    <property type="project" value="InterPro"/>
</dbReference>
<name>A0A7J7KY68_9MAGN</name>
<dbReference type="GO" id="GO:0003700">
    <property type="term" value="F:DNA-binding transcription factor activity"/>
    <property type="evidence" value="ECO:0007669"/>
    <property type="project" value="InterPro"/>
</dbReference>
<proteinExistence type="inferred from homology"/>
<dbReference type="SUPFAM" id="SSF51905">
    <property type="entry name" value="FAD/NAD(P)-binding domain"/>
    <property type="match status" value="1"/>
</dbReference>
<dbReference type="Pfam" id="PF00996">
    <property type="entry name" value="GDI"/>
    <property type="match status" value="1"/>
</dbReference>
<dbReference type="AlphaFoldDB" id="A0A7J7KY68"/>